<evidence type="ECO:0000313" key="5">
    <source>
        <dbReference type="EMBL" id="TEY66759.1"/>
    </source>
</evidence>
<evidence type="ECO:0000313" key="6">
    <source>
        <dbReference type="Proteomes" id="UP000297299"/>
    </source>
</evidence>
<dbReference type="SMART" id="SM00248">
    <property type="entry name" value="ANK"/>
    <property type="match status" value="10"/>
</dbReference>
<feature type="repeat" description="ANK" evidence="2">
    <location>
        <begin position="841"/>
        <end position="873"/>
    </location>
</feature>
<dbReference type="Proteomes" id="UP000297299">
    <property type="component" value="Unassembled WGS sequence"/>
</dbReference>
<proteinExistence type="predicted"/>
<dbReference type="PROSITE" id="PS50088">
    <property type="entry name" value="ANK_REPEAT"/>
    <property type="match status" value="4"/>
</dbReference>
<dbReference type="SUPFAM" id="SSF52540">
    <property type="entry name" value="P-loop containing nucleoside triphosphate hydrolases"/>
    <property type="match status" value="1"/>
</dbReference>
<dbReference type="InterPro" id="IPR056884">
    <property type="entry name" value="NPHP3-like_N"/>
</dbReference>
<dbReference type="Pfam" id="PF00023">
    <property type="entry name" value="Ank"/>
    <property type="match status" value="1"/>
</dbReference>
<dbReference type="Pfam" id="PF24883">
    <property type="entry name" value="NPHP3_N"/>
    <property type="match status" value="1"/>
</dbReference>
<keyword evidence="2" id="KW-0040">ANK repeat</keyword>
<sequence>MDPLSVSASISGLISILDLIAGKSYKYVKEVRGSTQEVKKLVNEMTDLYGILNQLRLVVSRFDDESISSTIQFQHIDACRTLLDRIKERLYKADRDNISSQRSTIGRTISNLGRALVWPFSVGETRALIDDVTTQKCTLMFALQVDGMNALFDALGDRRTQGLNIEAIRANVLGLRHDKSISMLNQNHRKIIEWVAPYDPSQRHQEIATKLRQSGTGQWFTKGDQFKSWLDEKASKLWLYGIPGAGKTVLVLFYLLKIAVLPSAVSSTSLKMVIDPLNILGSLAKQLVLADRRGFSELEACWANHCPDQDIGISNSISAENLCELIRDISCYFDTVHLVVDALDECGDDRLNIVRLLTGLNATKDGNIKIILASRPELDIERYLVDFTKLSIAAHRNELELYVHSKIECRQREDPIFTWNQELKEEITQRRALKSLPPTLFETYERTLDRINLSSDETKDLVRRVLIWIVCAVTPLSLAQLLEAVSVDLSDKHLDRDGIPNEHSILKRCSSLVRKTEEPWGIRIELAHFSVKEFLLLEVQDDRYSMYRISQDLRNAYVAKYAFYGYASHYFARHLCSNSDDEDLFKLLKLLFDPVKTNNFVSWTQELLSDYEDESVQRIIANCNTIHFAVLFSFFRVVEWLVSRLNKDDIATLLACAVAPEMVLHVMKRAKCMKHRHLIARETTLKALLQPDTILGQHYLVTGDWGDSPHSNPLELAIRAHFGWEILLQYGALVTDNCIDALKAEVEIIDEHGTCFATNFVQMTKLKNVPAHVNPSFMQLVHQLKCGDTPVLDSFRNSIIDIVSIDEMATLHAAITFGQTYNVLQVLKKRNPNINSCSDIDGLSALHRASKGGHLEIVKILLNHGALLDLPTSIEGIDTAENLFGLECATSFHLAVVSGHQDVAEFLEAYGADIHKPDKWGLTPLHSATTQSIDMIEYLLRSPRQCLSSSSATLSGCTVLMKAADLGKFDVFKLFLQNSSSSTVLLQCEAGFNCLHSAVLSKIDSYKKIAMLRQSCINPCIPTAEGFLPLHFAAGRDFYIFRETLDFTLRSALRNYQDTATRKSIINHSFLQGPDSRWSIPYCTRHDGNILNFLTGSGNSILHEIVTKRAYKPYDSLRMLELLLAGNRDVNLEIQDRKGRSPLLALCDAWVRRGAAHDIVSFCLDLLPNAIWLLLQNGAVATQQDHQGNTAIHHICKSAEFTIHEYRCMTHLLSDDDYGEYVEDEYDRERVDVYREGHDDADEEHNDGDDNEIFDDLLAKTINSTDDEVYTYNDASTPLLLANKLNTTALEIFFGNPAVFRSPSFQGFDIEIGLLLLSAASIDQINKTLINGHRLLREFLRQGKDRLTLALLDLGVDTISPDEETILEMLCIQGSCNKSLIEKIVMNHVDKTTLNSDGSTMLHLACSYRRINILEELLRSGWKTDVSNRDGKPLIVQAIESGDTAMVKLLLDYGAVLLDKYAYQSQIVFSLSSAPNHMICKLLNEKGINDWHQEATMSFWGGFLPGISTIRTRNNPPLSYGTTQWLSVKIERVTPLHAASYCGNEEVIQYALDSGNNIDVNLAASFGTTPLFLAFYG</sequence>
<keyword evidence="1" id="KW-0677">Repeat</keyword>
<dbReference type="InterPro" id="IPR036770">
    <property type="entry name" value="Ankyrin_rpt-contain_sf"/>
</dbReference>
<dbReference type="PANTHER" id="PTHR10039:SF15">
    <property type="entry name" value="NACHT DOMAIN-CONTAINING PROTEIN"/>
    <property type="match status" value="1"/>
</dbReference>
<dbReference type="EMBL" id="PHWZ01000133">
    <property type="protein sequence ID" value="TEY66759.1"/>
    <property type="molecule type" value="Genomic_DNA"/>
</dbReference>
<dbReference type="OrthoDB" id="1577640at2759"/>
<keyword evidence="6" id="KW-1185">Reference proteome</keyword>
<dbReference type="InterPro" id="IPR054471">
    <property type="entry name" value="GPIID_WHD"/>
</dbReference>
<dbReference type="Gene3D" id="1.25.40.20">
    <property type="entry name" value="Ankyrin repeat-containing domain"/>
    <property type="match status" value="4"/>
</dbReference>
<feature type="repeat" description="ANK" evidence="2">
    <location>
        <begin position="887"/>
        <end position="919"/>
    </location>
</feature>
<feature type="domain" description="GPI inositol-deacylase winged helix" evidence="3">
    <location>
        <begin position="457"/>
        <end position="540"/>
    </location>
</feature>
<dbReference type="SUPFAM" id="SSF48403">
    <property type="entry name" value="Ankyrin repeat"/>
    <property type="match status" value="3"/>
</dbReference>
<name>A0A4Y8D453_9HELO</name>
<gene>
    <name evidence="5" type="ORF">BOTCAL_0133g00170</name>
</gene>
<evidence type="ECO:0000259" key="4">
    <source>
        <dbReference type="Pfam" id="PF24883"/>
    </source>
</evidence>
<dbReference type="PROSITE" id="PS50297">
    <property type="entry name" value="ANK_REP_REGION"/>
    <property type="match status" value="4"/>
</dbReference>
<feature type="repeat" description="ANK" evidence="2">
    <location>
        <begin position="1531"/>
        <end position="1563"/>
    </location>
</feature>
<dbReference type="Pfam" id="PF12796">
    <property type="entry name" value="Ank_2"/>
    <property type="match status" value="2"/>
</dbReference>
<organism evidence="5 6">
    <name type="scientific">Botryotinia calthae</name>
    <dbReference type="NCBI Taxonomy" id="38488"/>
    <lineage>
        <taxon>Eukaryota</taxon>
        <taxon>Fungi</taxon>
        <taxon>Dikarya</taxon>
        <taxon>Ascomycota</taxon>
        <taxon>Pezizomycotina</taxon>
        <taxon>Leotiomycetes</taxon>
        <taxon>Helotiales</taxon>
        <taxon>Sclerotiniaceae</taxon>
        <taxon>Botryotinia</taxon>
    </lineage>
</organism>
<reference evidence="5 6" key="1">
    <citation type="submission" date="2017-11" db="EMBL/GenBank/DDBJ databases">
        <title>Comparative genomics of Botrytis spp.</title>
        <authorList>
            <person name="Valero-Jimenez C.A."/>
            <person name="Tapia P."/>
            <person name="Veloso J."/>
            <person name="Silva-Moreno E."/>
            <person name="Staats M."/>
            <person name="Valdes J.H."/>
            <person name="Van Kan J.A.L."/>
        </authorList>
    </citation>
    <scope>NUCLEOTIDE SEQUENCE [LARGE SCALE GENOMIC DNA]</scope>
    <source>
        <strain evidence="5 6">MUCL2830</strain>
    </source>
</reference>
<feature type="domain" description="Nephrocystin 3-like N-terminal" evidence="4">
    <location>
        <begin position="215"/>
        <end position="375"/>
    </location>
</feature>
<protein>
    <submittedName>
        <fullName evidence="5">Uncharacterized protein</fullName>
    </submittedName>
</protein>
<comment type="caution">
    <text evidence="5">The sequence shown here is derived from an EMBL/GenBank/DDBJ whole genome shotgun (WGS) entry which is preliminary data.</text>
</comment>
<evidence type="ECO:0000259" key="3">
    <source>
        <dbReference type="Pfam" id="PF22939"/>
    </source>
</evidence>
<dbReference type="InterPro" id="IPR002110">
    <property type="entry name" value="Ankyrin_rpt"/>
</dbReference>
<dbReference type="InterPro" id="IPR027417">
    <property type="entry name" value="P-loop_NTPase"/>
</dbReference>
<evidence type="ECO:0000256" key="1">
    <source>
        <dbReference type="ARBA" id="ARBA00022737"/>
    </source>
</evidence>
<dbReference type="PANTHER" id="PTHR10039">
    <property type="entry name" value="AMELOGENIN"/>
    <property type="match status" value="1"/>
</dbReference>
<accession>A0A4Y8D453</accession>
<evidence type="ECO:0000256" key="2">
    <source>
        <dbReference type="PROSITE-ProRule" id="PRU00023"/>
    </source>
</evidence>
<dbReference type="STRING" id="38488.A0A4Y8D453"/>
<feature type="repeat" description="ANK" evidence="2">
    <location>
        <begin position="1397"/>
        <end position="1429"/>
    </location>
</feature>
<dbReference type="Gene3D" id="3.40.50.300">
    <property type="entry name" value="P-loop containing nucleotide triphosphate hydrolases"/>
    <property type="match status" value="1"/>
</dbReference>
<dbReference type="Pfam" id="PF22939">
    <property type="entry name" value="WHD_GPIID"/>
    <property type="match status" value="1"/>
</dbReference>